<reference evidence="1 2" key="1">
    <citation type="submission" date="2024-07" db="EMBL/GenBank/DDBJ databases">
        <authorList>
            <person name="Hebao G."/>
        </authorList>
    </citation>
    <scope>NUCLEOTIDE SEQUENCE [LARGE SCALE GENOMIC DNA]</scope>
    <source>
        <strain evidence="1 2">ACCC 02193</strain>
    </source>
</reference>
<comment type="caution">
    <text evidence="1">The sequence shown here is derived from an EMBL/GenBank/DDBJ whole genome shotgun (WGS) entry which is preliminary data.</text>
</comment>
<evidence type="ECO:0000313" key="2">
    <source>
        <dbReference type="Proteomes" id="UP001565243"/>
    </source>
</evidence>
<dbReference type="InterPro" id="IPR031875">
    <property type="entry name" value="RecA_dep_nuc"/>
</dbReference>
<keyword evidence="2" id="KW-1185">Reference proteome</keyword>
<dbReference type="EMBL" id="JBGFFX010000015">
    <property type="protein sequence ID" value="MEY8772684.1"/>
    <property type="molecule type" value="Genomic_DNA"/>
</dbReference>
<organism evidence="1 2">
    <name type="scientific">Erwinia aeris</name>
    <dbReference type="NCBI Taxonomy" id="3239803"/>
    <lineage>
        <taxon>Bacteria</taxon>
        <taxon>Pseudomonadati</taxon>
        <taxon>Pseudomonadota</taxon>
        <taxon>Gammaproteobacteria</taxon>
        <taxon>Enterobacterales</taxon>
        <taxon>Erwiniaceae</taxon>
        <taxon>Erwinia</taxon>
    </lineage>
</organism>
<name>A0ABV4ECN4_9GAMM</name>
<gene>
    <name evidence="1" type="ORF">AB6T85_19945</name>
</gene>
<dbReference type="Proteomes" id="UP001565243">
    <property type="component" value="Unassembled WGS sequence"/>
</dbReference>
<dbReference type="Pfam" id="PF16786">
    <property type="entry name" value="RecA_dep_nuc"/>
    <property type="match status" value="1"/>
</dbReference>
<dbReference type="Gene3D" id="3.30.40.190">
    <property type="match status" value="1"/>
</dbReference>
<protein>
    <submittedName>
        <fullName evidence="1">Ref family recombination enhancement nuclease</fullName>
    </submittedName>
</protein>
<accession>A0ABV4ECN4</accession>
<proteinExistence type="predicted"/>
<evidence type="ECO:0000313" key="1">
    <source>
        <dbReference type="EMBL" id="MEY8772684.1"/>
    </source>
</evidence>
<sequence>MNGRTPTADERRFMDKMGKLPCIACLLNGQHTTEISLHHIDGRTKPGAHFKILPLCVYHHQHSAPHEIRLRYPWLVPVHACGKVGGRAVFEQHNNTQSFLLELCHALIEKMDAGMTLTENV</sequence>